<evidence type="ECO:0000313" key="3">
    <source>
        <dbReference type="Proteomes" id="UP000465812"/>
    </source>
</evidence>
<gene>
    <name evidence="2" type="ORF">MMAN_26660</name>
</gene>
<feature type="transmembrane region" description="Helical" evidence="1">
    <location>
        <begin position="95"/>
        <end position="117"/>
    </location>
</feature>
<keyword evidence="3" id="KW-1185">Reference proteome</keyword>
<proteinExistence type="predicted"/>
<organism evidence="2 3">
    <name type="scientific">Mycobacterium mantenii</name>
    <dbReference type="NCBI Taxonomy" id="560555"/>
    <lineage>
        <taxon>Bacteria</taxon>
        <taxon>Bacillati</taxon>
        <taxon>Actinomycetota</taxon>
        <taxon>Actinomycetes</taxon>
        <taxon>Mycobacteriales</taxon>
        <taxon>Mycobacteriaceae</taxon>
        <taxon>Mycobacterium</taxon>
        <taxon>Mycobacterium avium complex (MAC)</taxon>
    </lineage>
</organism>
<protein>
    <submittedName>
        <fullName evidence="2">Uncharacterized protein</fullName>
    </submittedName>
</protein>
<reference evidence="2 3" key="1">
    <citation type="journal article" date="2019" name="Emerg. Microbes Infect.">
        <title>Comprehensive subspecies identification of 175 nontuberculous mycobacteria species based on 7547 genomic profiles.</title>
        <authorList>
            <person name="Matsumoto Y."/>
            <person name="Kinjo T."/>
            <person name="Motooka D."/>
            <person name="Nabeya D."/>
            <person name="Jung N."/>
            <person name="Uechi K."/>
            <person name="Horii T."/>
            <person name="Iida T."/>
            <person name="Fujita J."/>
            <person name="Nakamura S."/>
        </authorList>
    </citation>
    <scope>NUCLEOTIDE SEQUENCE [LARGE SCALE GENOMIC DNA]</scope>
    <source>
        <strain evidence="2 3">JCM 18113</strain>
    </source>
</reference>
<keyword evidence="1" id="KW-1133">Transmembrane helix</keyword>
<name>A0ABM7JSK0_MYCNT</name>
<accession>A0ABM7JSK0</accession>
<keyword evidence="1" id="KW-0472">Membrane</keyword>
<keyword evidence="1" id="KW-0812">Transmembrane</keyword>
<dbReference type="Proteomes" id="UP000465812">
    <property type="component" value="Chromosome"/>
</dbReference>
<evidence type="ECO:0000256" key="1">
    <source>
        <dbReference type="SAM" id="Phobius"/>
    </source>
</evidence>
<evidence type="ECO:0000313" key="2">
    <source>
        <dbReference type="EMBL" id="BBY38532.1"/>
    </source>
</evidence>
<sequence>MFGKVDYVIDTVQCVVSIDEQRCAGIEAGECIKCVQFVIEGLNEAVSHRAERRDSVLAGRKQIRRARYAGEVAGPCDLATNGARFPNVKKSGFSLAASDGFITSTHFCCVGISLILLRSGRKA</sequence>
<dbReference type="EMBL" id="AP022590">
    <property type="protein sequence ID" value="BBY38532.1"/>
    <property type="molecule type" value="Genomic_DNA"/>
</dbReference>